<keyword evidence="2" id="KW-0472">Membrane</keyword>
<dbReference type="Pfam" id="PF12666">
    <property type="entry name" value="PrgI"/>
    <property type="match status" value="1"/>
</dbReference>
<name>A0A9D2RV74_9FIRM</name>
<feature type="transmembrane region" description="Helical" evidence="2">
    <location>
        <begin position="54"/>
        <end position="72"/>
    </location>
</feature>
<feature type="compositionally biased region" description="Basic and acidic residues" evidence="1">
    <location>
        <begin position="126"/>
        <end position="137"/>
    </location>
</feature>
<organism evidence="3 4">
    <name type="scientific">Candidatus Blautia faecavium</name>
    <dbReference type="NCBI Taxonomy" id="2838487"/>
    <lineage>
        <taxon>Bacteria</taxon>
        <taxon>Bacillati</taxon>
        <taxon>Bacillota</taxon>
        <taxon>Clostridia</taxon>
        <taxon>Lachnospirales</taxon>
        <taxon>Lachnospiraceae</taxon>
        <taxon>Blautia</taxon>
    </lineage>
</organism>
<dbReference type="EMBL" id="DWYZ01000003">
    <property type="protein sequence ID" value="HJB27194.1"/>
    <property type="molecule type" value="Genomic_DNA"/>
</dbReference>
<evidence type="ECO:0000313" key="3">
    <source>
        <dbReference type="EMBL" id="HJB27194.1"/>
    </source>
</evidence>
<proteinExistence type="predicted"/>
<reference evidence="3" key="2">
    <citation type="submission" date="2021-04" db="EMBL/GenBank/DDBJ databases">
        <authorList>
            <person name="Gilroy R."/>
        </authorList>
    </citation>
    <scope>NUCLEOTIDE SEQUENCE</scope>
    <source>
        <strain evidence="3">ChiSjej1B19-5720</strain>
    </source>
</reference>
<reference evidence="3" key="1">
    <citation type="journal article" date="2021" name="PeerJ">
        <title>Extensive microbial diversity within the chicken gut microbiome revealed by metagenomics and culture.</title>
        <authorList>
            <person name="Gilroy R."/>
            <person name="Ravi A."/>
            <person name="Getino M."/>
            <person name="Pursley I."/>
            <person name="Horton D.L."/>
            <person name="Alikhan N.F."/>
            <person name="Baker D."/>
            <person name="Gharbi K."/>
            <person name="Hall N."/>
            <person name="Watson M."/>
            <person name="Adriaenssens E.M."/>
            <person name="Foster-Nyarko E."/>
            <person name="Jarju S."/>
            <person name="Secka A."/>
            <person name="Antonio M."/>
            <person name="Oren A."/>
            <person name="Chaudhuri R.R."/>
            <person name="La Ragione R."/>
            <person name="Hildebrand F."/>
            <person name="Pallen M.J."/>
        </authorList>
    </citation>
    <scope>NUCLEOTIDE SEQUENCE</scope>
    <source>
        <strain evidence="3">ChiSjej1B19-5720</strain>
    </source>
</reference>
<sequence length="137" mass="15699">MIEIEIPEDILRFKTTLVGPLTARQTVCVVICALLNFGIHAFADMCGYNMGMGMTIRLGVVISMPVMAFGIIEPFGIPLEKYLTTMFLAYYLSPKDRLYETRITLSSDKKDSRKHRKHQKKYSAKTLKEHPEYIGYQ</sequence>
<accession>A0A9D2RV74</accession>
<evidence type="ECO:0000313" key="4">
    <source>
        <dbReference type="Proteomes" id="UP000823842"/>
    </source>
</evidence>
<evidence type="ECO:0000256" key="2">
    <source>
        <dbReference type="SAM" id="Phobius"/>
    </source>
</evidence>
<dbReference type="InterPro" id="IPR024414">
    <property type="entry name" value="Uncharacterised_PrgI"/>
</dbReference>
<feature type="region of interest" description="Disordered" evidence="1">
    <location>
        <begin position="107"/>
        <end position="137"/>
    </location>
</feature>
<gene>
    <name evidence="3" type="ORF">IAA06_00140</name>
</gene>
<evidence type="ECO:0000256" key="1">
    <source>
        <dbReference type="SAM" id="MobiDB-lite"/>
    </source>
</evidence>
<comment type="caution">
    <text evidence="3">The sequence shown here is derived from an EMBL/GenBank/DDBJ whole genome shotgun (WGS) entry which is preliminary data.</text>
</comment>
<keyword evidence="2" id="KW-1133">Transmembrane helix</keyword>
<keyword evidence="2" id="KW-0812">Transmembrane</keyword>
<feature type="compositionally biased region" description="Basic residues" evidence="1">
    <location>
        <begin position="112"/>
        <end position="123"/>
    </location>
</feature>
<dbReference type="AlphaFoldDB" id="A0A9D2RV74"/>
<dbReference type="Proteomes" id="UP000823842">
    <property type="component" value="Unassembled WGS sequence"/>
</dbReference>
<feature type="transmembrane region" description="Helical" evidence="2">
    <location>
        <begin position="21"/>
        <end position="42"/>
    </location>
</feature>
<protein>
    <submittedName>
        <fullName evidence="3">PrgI family protein</fullName>
    </submittedName>
</protein>